<comment type="subunit">
    <text evidence="7">Monomer.</text>
</comment>
<dbReference type="Gene3D" id="3.40.50.300">
    <property type="entry name" value="P-loop containing nucleotide triphosphate hydrolases"/>
    <property type="match status" value="1"/>
</dbReference>
<evidence type="ECO:0000256" key="5">
    <source>
        <dbReference type="ARBA" id="ARBA00022840"/>
    </source>
</evidence>
<comment type="caution">
    <text evidence="8">The sequence shown here is derived from an EMBL/GenBank/DDBJ whole genome shotgun (WGS) entry which is preliminary data.</text>
</comment>
<dbReference type="PANTHER" id="PTHR21087">
    <property type="entry name" value="SHIKIMATE KINASE"/>
    <property type="match status" value="1"/>
</dbReference>
<comment type="catalytic activity">
    <reaction evidence="7">
        <text>shikimate + ATP = 3-phosphoshikimate + ADP + H(+)</text>
        <dbReference type="Rhea" id="RHEA:13121"/>
        <dbReference type="ChEBI" id="CHEBI:15378"/>
        <dbReference type="ChEBI" id="CHEBI:30616"/>
        <dbReference type="ChEBI" id="CHEBI:36208"/>
        <dbReference type="ChEBI" id="CHEBI:145989"/>
        <dbReference type="ChEBI" id="CHEBI:456216"/>
        <dbReference type="EC" id="2.7.1.71"/>
    </reaction>
</comment>
<comment type="subcellular location">
    <subcellularLocation>
        <location evidence="7">Cytoplasm</location>
    </subcellularLocation>
</comment>
<accession>A0A023BTH5</accession>
<keyword evidence="7" id="KW-0479">Metal-binding</keyword>
<evidence type="ECO:0000313" key="9">
    <source>
        <dbReference type="Proteomes" id="UP000023541"/>
    </source>
</evidence>
<dbReference type="InterPro" id="IPR031322">
    <property type="entry name" value="Shikimate/glucono_kinase"/>
</dbReference>
<gene>
    <name evidence="7" type="primary">aroK</name>
    <name evidence="8" type="ORF">ATO12_19785</name>
</gene>
<dbReference type="OrthoDB" id="9800332at2"/>
<organism evidence="8 9">
    <name type="scientific">Aquimarina atlantica</name>
    <dbReference type="NCBI Taxonomy" id="1317122"/>
    <lineage>
        <taxon>Bacteria</taxon>
        <taxon>Pseudomonadati</taxon>
        <taxon>Bacteroidota</taxon>
        <taxon>Flavobacteriia</taxon>
        <taxon>Flavobacteriales</taxon>
        <taxon>Flavobacteriaceae</taxon>
        <taxon>Aquimarina</taxon>
    </lineage>
</organism>
<comment type="pathway">
    <text evidence="7">Metabolic intermediate biosynthesis; chorismate biosynthesis; chorismate from D-erythrose 4-phosphate and phosphoenolpyruvate: step 5/7.</text>
</comment>
<comment type="cofactor">
    <cofactor evidence="7">
        <name>Mg(2+)</name>
        <dbReference type="ChEBI" id="CHEBI:18420"/>
    </cofactor>
    <text evidence="7">Binds 1 Mg(2+) ion per subunit.</text>
</comment>
<feature type="binding site" evidence="7">
    <location>
        <position position="56"/>
    </location>
    <ligand>
        <name>substrate</name>
    </ligand>
</feature>
<dbReference type="InterPro" id="IPR027417">
    <property type="entry name" value="P-loop_NTPase"/>
</dbReference>
<feature type="binding site" evidence="7">
    <location>
        <begin position="10"/>
        <end position="15"/>
    </location>
    <ligand>
        <name>ATP</name>
        <dbReference type="ChEBI" id="CHEBI:30616"/>
    </ligand>
</feature>
<dbReference type="GO" id="GO:0005829">
    <property type="term" value="C:cytosol"/>
    <property type="evidence" value="ECO:0007669"/>
    <property type="project" value="TreeGrafter"/>
</dbReference>
<dbReference type="PRINTS" id="PR01100">
    <property type="entry name" value="SHIKIMTKNASE"/>
</dbReference>
<evidence type="ECO:0000256" key="3">
    <source>
        <dbReference type="ARBA" id="ARBA00022741"/>
    </source>
</evidence>
<dbReference type="GO" id="GO:0004765">
    <property type="term" value="F:shikimate kinase activity"/>
    <property type="evidence" value="ECO:0007669"/>
    <property type="project" value="UniProtKB-UniRule"/>
</dbReference>
<dbReference type="PANTHER" id="PTHR21087:SF16">
    <property type="entry name" value="SHIKIMATE KINASE 1, CHLOROPLASTIC"/>
    <property type="match status" value="1"/>
</dbReference>
<dbReference type="STRING" id="1317122.ATO12_19785"/>
<dbReference type="GO" id="GO:0005524">
    <property type="term" value="F:ATP binding"/>
    <property type="evidence" value="ECO:0007669"/>
    <property type="project" value="UniProtKB-UniRule"/>
</dbReference>
<dbReference type="Proteomes" id="UP000023541">
    <property type="component" value="Unassembled WGS sequence"/>
</dbReference>
<keyword evidence="7" id="KW-0460">Magnesium</keyword>
<dbReference type="CDD" id="cd00464">
    <property type="entry name" value="SK"/>
    <property type="match status" value="1"/>
</dbReference>
<dbReference type="SUPFAM" id="SSF52540">
    <property type="entry name" value="P-loop containing nucleoside triphosphate hydrolases"/>
    <property type="match status" value="1"/>
</dbReference>
<name>A0A023BTH5_9FLAO</name>
<dbReference type="GO" id="GO:0009073">
    <property type="term" value="P:aromatic amino acid family biosynthetic process"/>
    <property type="evidence" value="ECO:0007669"/>
    <property type="project" value="UniProtKB-KW"/>
</dbReference>
<dbReference type="AlphaFoldDB" id="A0A023BTH5"/>
<comment type="similarity">
    <text evidence="7">Belongs to the shikimate kinase family.</text>
</comment>
<feature type="binding site" evidence="7">
    <location>
        <position position="79"/>
    </location>
    <ligand>
        <name>substrate</name>
    </ligand>
</feature>
<comment type="caution">
    <text evidence="7">Lacks conserved residue(s) required for the propagation of feature annotation.</text>
</comment>
<keyword evidence="1 7" id="KW-0028">Amino-acid biosynthesis</keyword>
<keyword evidence="7" id="KW-0963">Cytoplasm</keyword>
<dbReference type="InterPro" id="IPR000623">
    <property type="entry name" value="Shikimate_kinase/TSH1"/>
</dbReference>
<feature type="binding site" evidence="7">
    <location>
        <position position="32"/>
    </location>
    <ligand>
        <name>substrate</name>
    </ligand>
</feature>
<dbReference type="HAMAP" id="MF_00109">
    <property type="entry name" value="Shikimate_kinase"/>
    <property type="match status" value="1"/>
</dbReference>
<comment type="function">
    <text evidence="7">Catalyzes the specific phosphorylation of the 3-hydroxyl group of shikimic acid using ATP as a cosubstrate.</text>
</comment>
<keyword evidence="2 7" id="KW-0808">Transferase</keyword>
<dbReference type="EMBL" id="AQRA01000006">
    <property type="protein sequence ID" value="EZH73244.1"/>
    <property type="molecule type" value="Genomic_DNA"/>
</dbReference>
<evidence type="ECO:0000256" key="7">
    <source>
        <dbReference type="HAMAP-Rule" id="MF_00109"/>
    </source>
</evidence>
<dbReference type="EC" id="2.7.1.71" evidence="7"/>
<dbReference type="GO" id="GO:0000287">
    <property type="term" value="F:magnesium ion binding"/>
    <property type="evidence" value="ECO:0007669"/>
    <property type="project" value="UniProtKB-UniRule"/>
</dbReference>
<keyword evidence="4 7" id="KW-0418">Kinase</keyword>
<proteinExistence type="inferred from homology"/>
<sequence>MNIVLMGYMGSGKSLVGRDLAAKIKLNYLDLDDFIENQEKKSIRKIFDDKGEIYFRKKESLYLKEVLETYKNTIISLGGGTPCFAGNLQTIANNENAKSIYLQTSLDELTKRLFAERDKRPLISHITTSDELKDFVRKHLFERSFYYNQADYKVITDQKSEDQISKEIKAFLF</sequence>
<dbReference type="eggNOG" id="COG0703">
    <property type="taxonomic scope" value="Bacteria"/>
</dbReference>
<keyword evidence="5 7" id="KW-0067">ATP-binding</keyword>
<evidence type="ECO:0000256" key="6">
    <source>
        <dbReference type="ARBA" id="ARBA00023141"/>
    </source>
</evidence>
<keyword evidence="3 7" id="KW-0547">Nucleotide-binding</keyword>
<dbReference type="GO" id="GO:0008652">
    <property type="term" value="P:amino acid biosynthetic process"/>
    <property type="evidence" value="ECO:0007669"/>
    <property type="project" value="UniProtKB-KW"/>
</dbReference>
<dbReference type="Pfam" id="PF01202">
    <property type="entry name" value="SKI"/>
    <property type="match status" value="1"/>
</dbReference>
<evidence type="ECO:0000313" key="8">
    <source>
        <dbReference type="EMBL" id="EZH73244.1"/>
    </source>
</evidence>
<keyword evidence="6 7" id="KW-0057">Aromatic amino acid biosynthesis</keyword>
<evidence type="ECO:0000256" key="2">
    <source>
        <dbReference type="ARBA" id="ARBA00022679"/>
    </source>
</evidence>
<evidence type="ECO:0000256" key="1">
    <source>
        <dbReference type="ARBA" id="ARBA00022605"/>
    </source>
</evidence>
<dbReference type="RefSeq" id="WP_034243108.1">
    <property type="nucleotide sequence ID" value="NZ_AQRA01000006.1"/>
</dbReference>
<dbReference type="UniPathway" id="UPA00053">
    <property type="reaction ID" value="UER00088"/>
</dbReference>
<protein>
    <recommendedName>
        <fullName evidence="7">Shikimate kinase</fullName>
        <shortName evidence="7">SK</shortName>
        <ecNumber evidence="7">2.7.1.71</ecNumber>
    </recommendedName>
</protein>
<reference evidence="8 9" key="1">
    <citation type="submission" date="2014-04" db="EMBL/GenBank/DDBJ databases">
        <title>Aquimarina sp. 22II-S11-z7 Genome Sequencing.</title>
        <authorList>
            <person name="Lai Q."/>
        </authorList>
    </citation>
    <scope>NUCLEOTIDE SEQUENCE [LARGE SCALE GENOMIC DNA]</scope>
    <source>
        <strain evidence="8 9">22II-S11-z7</strain>
    </source>
</reference>
<feature type="binding site" evidence="7">
    <location>
        <position position="14"/>
    </location>
    <ligand>
        <name>Mg(2+)</name>
        <dbReference type="ChEBI" id="CHEBI:18420"/>
    </ligand>
</feature>
<keyword evidence="9" id="KW-1185">Reference proteome</keyword>
<feature type="binding site" evidence="7">
    <location>
        <position position="143"/>
    </location>
    <ligand>
        <name>substrate</name>
    </ligand>
</feature>
<evidence type="ECO:0000256" key="4">
    <source>
        <dbReference type="ARBA" id="ARBA00022777"/>
    </source>
</evidence>
<feature type="binding site" evidence="7">
    <location>
        <position position="120"/>
    </location>
    <ligand>
        <name>ATP</name>
        <dbReference type="ChEBI" id="CHEBI:30616"/>
    </ligand>
</feature>
<dbReference type="GO" id="GO:0009423">
    <property type="term" value="P:chorismate biosynthetic process"/>
    <property type="evidence" value="ECO:0007669"/>
    <property type="project" value="UniProtKB-UniRule"/>
</dbReference>